<name>A0ACC0I4P8_9ERIC</name>
<gene>
    <name evidence="1" type="ORF">LOK49_LG04G02064</name>
</gene>
<comment type="caution">
    <text evidence="1">The sequence shown here is derived from an EMBL/GenBank/DDBJ whole genome shotgun (WGS) entry which is preliminary data.</text>
</comment>
<evidence type="ECO:0000313" key="2">
    <source>
        <dbReference type="Proteomes" id="UP001060215"/>
    </source>
</evidence>
<dbReference type="EMBL" id="CM045759">
    <property type="protein sequence ID" value="KAI8020300.1"/>
    <property type="molecule type" value="Genomic_DNA"/>
</dbReference>
<sequence length="438" mass="49931">MLLRFQLEDAIEIEDFQEAARLKMAIVEATSKDSVVEIMSQMKRYHDDLQLCRCTGSGLVGWWVGYSNDSDDPFGRLIHITPGVGRFLGRKTLMMIVYYKQLVTVLSGTPLFEIFVVKDVDETYTIKSKSQKAFFQTKLFSQGQKSQKANPLPKRRPSVINFLKDKILELKLKVMKFNVIEEVIEDADALKQLMQEDSENTPGKDSDDETNNLVDGAIEDGKNLAMEVFIGGILRNIEDTSTKDECARLPTEIKDMERDSFVLHVPARGQDRDTDESIALSCKKREREARHEARGVSAQKWGRLSECTSFSQITSSEGDLDIFLRCKYGNWNCEDDNLDKTSDVEFFEYVEVVKLTGDLNVPAGQHLLVLQVTLGLYPDELGVKRSMVAAYKNQVLRKEIYKNCFGMGPYVKRTDLGFPYVVPKHRFLVLFNHLKLSE</sequence>
<reference evidence="1 2" key="1">
    <citation type="journal article" date="2022" name="Plant J.">
        <title>Chromosome-level genome of Camellia lanceoleosa provides a valuable resource for understanding genome evolution and self-incompatibility.</title>
        <authorList>
            <person name="Gong W."/>
            <person name="Xiao S."/>
            <person name="Wang L."/>
            <person name="Liao Z."/>
            <person name="Chang Y."/>
            <person name="Mo W."/>
            <person name="Hu G."/>
            <person name="Li W."/>
            <person name="Zhao G."/>
            <person name="Zhu H."/>
            <person name="Hu X."/>
            <person name="Ji K."/>
            <person name="Xiang X."/>
            <person name="Song Q."/>
            <person name="Yuan D."/>
            <person name="Jin S."/>
            <person name="Zhang L."/>
        </authorList>
    </citation>
    <scope>NUCLEOTIDE SEQUENCE [LARGE SCALE GENOMIC DNA]</scope>
    <source>
        <strain evidence="1">SQ_2022a</strain>
    </source>
</reference>
<organism evidence="1 2">
    <name type="scientific">Camellia lanceoleosa</name>
    <dbReference type="NCBI Taxonomy" id="1840588"/>
    <lineage>
        <taxon>Eukaryota</taxon>
        <taxon>Viridiplantae</taxon>
        <taxon>Streptophyta</taxon>
        <taxon>Embryophyta</taxon>
        <taxon>Tracheophyta</taxon>
        <taxon>Spermatophyta</taxon>
        <taxon>Magnoliopsida</taxon>
        <taxon>eudicotyledons</taxon>
        <taxon>Gunneridae</taxon>
        <taxon>Pentapetalae</taxon>
        <taxon>asterids</taxon>
        <taxon>Ericales</taxon>
        <taxon>Theaceae</taxon>
        <taxon>Camellia</taxon>
    </lineage>
</organism>
<accession>A0ACC0I4P8</accession>
<proteinExistence type="predicted"/>
<dbReference type="Proteomes" id="UP001060215">
    <property type="component" value="Chromosome 2"/>
</dbReference>
<evidence type="ECO:0000313" key="1">
    <source>
        <dbReference type="EMBL" id="KAI8020300.1"/>
    </source>
</evidence>
<keyword evidence="2" id="KW-1185">Reference proteome</keyword>
<protein>
    <submittedName>
        <fullName evidence="1">Uncharacterized protein</fullName>
    </submittedName>
</protein>